<organism evidence="1 2">
    <name type="scientific">Amycolatopsis cihanbeyliensis</name>
    <dbReference type="NCBI Taxonomy" id="1128664"/>
    <lineage>
        <taxon>Bacteria</taxon>
        <taxon>Bacillati</taxon>
        <taxon>Actinomycetota</taxon>
        <taxon>Actinomycetes</taxon>
        <taxon>Pseudonocardiales</taxon>
        <taxon>Pseudonocardiaceae</taxon>
        <taxon>Amycolatopsis</taxon>
    </lineage>
</organism>
<gene>
    <name evidence="1" type="ORF">FB471_4506</name>
</gene>
<sequence>MWTYGGEAAEAALTAAERHVRVRLEADWDGDGRYAHPLSDLSGYVTSVSTDRSLAGSAPEEILLIEGASAAELTATLHGEYDGLLFGAVFSPYNGHSPFYLRDLVGVEIRYALGIDTAAGTVWYPQFVGNIRTVSPDRADHTVEITALDRVEKLRRPIQFAPWAINEYHASRGRVRAQLIDSSWVIDNCLRFSDTASTPYRHKMREEMHVPDGSIDGTVFWLTGTGALHPTIGWHARTHINRYANVESVGAPMYESYGQPHPLVADEADSDPDFPQPRNLISYPTDPLPFSQYWVSNRDLQKAVGTHYFGFTLVAEGTNSALIWSNIEYTVLSLDVGSGCSLKLKIQHGEAWTERGNLDTGDVVSSERVPIPRDQSNIRILAAWTIIDGPEAAVYLRVGDADNGGPVPVNDRWAGNPGYRLLQGLVYVTNAVGMNDLFYAFRNTRFIDLTGGAGSGEPVPARYAAVLDPGLQQYTFLPVRNGQDAWEIITQVAAAEYGSVFWDEQGVFRFWNAEHIERLRNTVAKTLTLDQISGLKITHSLDSVRNIWSVEASKKLGVYGAAYKSSSVDEFYVPGRTARTFRVWSDSVIAADPHKPARYTGSTWNDELYNAYVVQWLTNGTWAEDDGKTSGVDINVHFASTGELEVRIWNGYDEPCRLATNDDKPAYHIGGTLVQEFPPQLTTVTDRESIMKYGGRNYKHSGDWVQDRFSINTISRYLLGRTTRPIPATDDITVAGDPRTRLGDTFEIRDPEGFGESVHVQIYGIRREFTRESGLSDTYTVEMLHPPGIGLWDSPQYGLWDKTLIWS</sequence>
<dbReference type="EMBL" id="VFML01000001">
    <property type="protein sequence ID" value="TQJ04699.1"/>
    <property type="molecule type" value="Genomic_DNA"/>
</dbReference>
<evidence type="ECO:0000313" key="1">
    <source>
        <dbReference type="EMBL" id="TQJ04699.1"/>
    </source>
</evidence>
<name>A0A542DNK9_AMYCI</name>
<accession>A0A542DNK9</accession>
<keyword evidence="2" id="KW-1185">Reference proteome</keyword>
<reference evidence="1 2" key="1">
    <citation type="submission" date="2019-06" db="EMBL/GenBank/DDBJ databases">
        <title>Sequencing the genomes of 1000 actinobacteria strains.</title>
        <authorList>
            <person name="Klenk H.-P."/>
        </authorList>
    </citation>
    <scope>NUCLEOTIDE SEQUENCE [LARGE SCALE GENOMIC DNA]</scope>
    <source>
        <strain evidence="1 2">DSM 45679</strain>
    </source>
</reference>
<dbReference type="OrthoDB" id="3894953at2"/>
<dbReference type="Proteomes" id="UP000320876">
    <property type="component" value="Unassembled WGS sequence"/>
</dbReference>
<dbReference type="AlphaFoldDB" id="A0A542DNK9"/>
<dbReference type="RefSeq" id="WP_142000347.1">
    <property type="nucleotide sequence ID" value="NZ_VFML01000001.1"/>
</dbReference>
<comment type="caution">
    <text evidence="1">The sequence shown here is derived from an EMBL/GenBank/DDBJ whole genome shotgun (WGS) entry which is preliminary data.</text>
</comment>
<evidence type="ECO:0008006" key="3">
    <source>
        <dbReference type="Google" id="ProtNLM"/>
    </source>
</evidence>
<protein>
    <recommendedName>
        <fullName evidence="3">Tail protein</fullName>
    </recommendedName>
</protein>
<proteinExistence type="predicted"/>
<evidence type="ECO:0000313" key="2">
    <source>
        <dbReference type="Proteomes" id="UP000320876"/>
    </source>
</evidence>